<evidence type="ECO:0000313" key="3">
    <source>
        <dbReference type="Proteomes" id="UP001275084"/>
    </source>
</evidence>
<organism evidence="2 3">
    <name type="scientific">Lasiosphaeria hispida</name>
    <dbReference type="NCBI Taxonomy" id="260671"/>
    <lineage>
        <taxon>Eukaryota</taxon>
        <taxon>Fungi</taxon>
        <taxon>Dikarya</taxon>
        <taxon>Ascomycota</taxon>
        <taxon>Pezizomycotina</taxon>
        <taxon>Sordariomycetes</taxon>
        <taxon>Sordariomycetidae</taxon>
        <taxon>Sordariales</taxon>
        <taxon>Lasiosphaeriaceae</taxon>
        <taxon>Lasiosphaeria</taxon>
    </lineage>
</organism>
<accession>A0AAJ0HGG9</accession>
<name>A0AAJ0HGG9_9PEZI</name>
<keyword evidence="3" id="KW-1185">Reference proteome</keyword>
<reference evidence="2" key="1">
    <citation type="journal article" date="2023" name="Mol. Phylogenet. Evol.">
        <title>Genome-scale phylogeny and comparative genomics of the fungal order Sordariales.</title>
        <authorList>
            <person name="Hensen N."/>
            <person name="Bonometti L."/>
            <person name="Westerberg I."/>
            <person name="Brannstrom I.O."/>
            <person name="Guillou S."/>
            <person name="Cros-Aarteil S."/>
            <person name="Calhoun S."/>
            <person name="Haridas S."/>
            <person name="Kuo A."/>
            <person name="Mondo S."/>
            <person name="Pangilinan J."/>
            <person name="Riley R."/>
            <person name="LaButti K."/>
            <person name="Andreopoulos B."/>
            <person name="Lipzen A."/>
            <person name="Chen C."/>
            <person name="Yan M."/>
            <person name="Daum C."/>
            <person name="Ng V."/>
            <person name="Clum A."/>
            <person name="Steindorff A."/>
            <person name="Ohm R.A."/>
            <person name="Martin F."/>
            <person name="Silar P."/>
            <person name="Natvig D.O."/>
            <person name="Lalanne C."/>
            <person name="Gautier V."/>
            <person name="Ament-Velasquez S.L."/>
            <person name="Kruys A."/>
            <person name="Hutchinson M.I."/>
            <person name="Powell A.J."/>
            <person name="Barry K."/>
            <person name="Miller A.N."/>
            <person name="Grigoriev I.V."/>
            <person name="Debuchy R."/>
            <person name="Gladieux P."/>
            <person name="Hiltunen Thoren M."/>
            <person name="Johannesson H."/>
        </authorList>
    </citation>
    <scope>NUCLEOTIDE SEQUENCE</scope>
    <source>
        <strain evidence="2">CBS 955.72</strain>
    </source>
</reference>
<dbReference type="AlphaFoldDB" id="A0AAJ0HGG9"/>
<feature type="region of interest" description="Disordered" evidence="1">
    <location>
        <begin position="507"/>
        <end position="530"/>
    </location>
</feature>
<protein>
    <recommendedName>
        <fullName evidence="4">Peptidase S7 domain-containing protein</fullName>
    </recommendedName>
</protein>
<evidence type="ECO:0008006" key="4">
    <source>
        <dbReference type="Google" id="ProtNLM"/>
    </source>
</evidence>
<dbReference type="EMBL" id="JAUIQD010000005">
    <property type="protein sequence ID" value="KAK3350196.1"/>
    <property type="molecule type" value="Genomic_DNA"/>
</dbReference>
<evidence type="ECO:0000256" key="1">
    <source>
        <dbReference type="SAM" id="MobiDB-lite"/>
    </source>
</evidence>
<comment type="caution">
    <text evidence="2">The sequence shown here is derived from an EMBL/GenBank/DDBJ whole genome shotgun (WGS) entry which is preliminary data.</text>
</comment>
<dbReference type="SUPFAM" id="SSF50494">
    <property type="entry name" value="Trypsin-like serine proteases"/>
    <property type="match status" value="1"/>
</dbReference>
<dbReference type="Proteomes" id="UP001275084">
    <property type="component" value="Unassembled WGS sequence"/>
</dbReference>
<reference evidence="2" key="2">
    <citation type="submission" date="2023-06" db="EMBL/GenBank/DDBJ databases">
        <authorList>
            <consortium name="Lawrence Berkeley National Laboratory"/>
            <person name="Haridas S."/>
            <person name="Hensen N."/>
            <person name="Bonometti L."/>
            <person name="Westerberg I."/>
            <person name="Brannstrom I.O."/>
            <person name="Guillou S."/>
            <person name="Cros-Aarteil S."/>
            <person name="Calhoun S."/>
            <person name="Kuo A."/>
            <person name="Mondo S."/>
            <person name="Pangilinan J."/>
            <person name="Riley R."/>
            <person name="Labutti K."/>
            <person name="Andreopoulos B."/>
            <person name="Lipzen A."/>
            <person name="Chen C."/>
            <person name="Yanf M."/>
            <person name="Daum C."/>
            <person name="Ng V."/>
            <person name="Clum A."/>
            <person name="Steindorff A."/>
            <person name="Ohm R."/>
            <person name="Martin F."/>
            <person name="Silar P."/>
            <person name="Natvig D."/>
            <person name="Lalanne C."/>
            <person name="Gautier V."/>
            <person name="Ament-Velasquez S.L."/>
            <person name="Kruys A."/>
            <person name="Hutchinson M.I."/>
            <person name="Powell A.J."/>
            <person name="Barry K."/>
            <person name="Miller A.N."/>
            <person name="Grigoriev I.V."/>
            <person name="Debuchy R."/>
            <person name="Gladieux P."/>
            <person name="Thoren M.H."/>
            <person name="Johannesson H."/>
        </authorList>
    </citation>
    <scope>NUCLEOTIDE SEQUENCE</scope>
    <source>
        <strain evidence="2">CBS 955.72</strain>
    </source>
</reference>
<dbReference type="InterPro" id="IPR009003">
    <property type="entry name" value="Peptidase_S1_PA"/>
</dbReference>
<gene>
    <name evidence="2" type="ORF">B0T25DRAFT_550012</name>
</gene>
<proteinExistence type="predicted"/>
<sequence>MASSSSDRPEFLNLPGKPDLSDFTRHKRARYRYTEHSSSDSSDAGIFLVSNVKFRVGAPPPQPLPAESGWSIACSKVQEALGTSLQVQAEIIAKAAGVEPLSVELLARFTPGCEPDARRPAVLIVAKWTEASPPIWDKIVKQTKKFVDMSTRAVSLEDVEVSVEMVAEELTLAKYLTPIPSSELTKKFSEDWPYIAEKCLDILDSYPSTKSRVTCLALFKLGFSQNFDENPSTVYISVDYESEESKWVPVIGEIQQLLHRYPYKLSVHMEHNTSGELYPEFHLINKPMTEGQRQAKRDLNYDPDRKYNKLVMLGEDVGPECYIEAAGSSDDRHLPGLGTLGCWIEMKTKKETQWTKYALTNYHVVRPAFSGFQLGMSDKNELATLEPVKDSDLWKVDLEGMDPGTPLKHADIEHPTRAKHCFAVQSLTEEINGNPNGPETPECRKHLKGIKSFFDNNEQHLGSIHWASGYTRRTGNNGRIDWALIKPTGTGVSRIGKNTLPTRADWHQKGYHDHKPRARGPGLLKQPPEHGLRSVPNGETLFKLGTSTGVTVGLFSHVKSMVKFAGDRHVEAHMGPQNPRCRYLSDEFMYIGHPDVRKHWFAKKGDSGSVVFDTEGRAVGLLFRGQMVQQVVDSHAYITPIEDVFEDIKDFAKGQITDIRIAED</sequence>
<feature type="region of interest" description="Disordered" evidence="1">
    <location>
        <begin position="1"/>
        <end position="23"/>
    </location>
</feature>
<evidence type="ECO:0000313" key="2">
    <source>
        <dbReference type="EMBL" id="KAK3350196.1"/>
    </source>
</evidence>